<dbReference type="CDD" id="cd05154">
    <property type="entry name" value="ACAD10_11_N-like"/>
    <property type="match status" value="1"/>
</dbReference>
<dbReference type="STRING" id="657014.SAMN04488092_102429"/>
<dbReference type="PANTHER" id="PTHR47829">
    <property type="entry name" value="HYDROLASE, PUTATIVE (AFU_ORTHOLOGUE AFUA_1G12880)-RELATED"/>
    <property type="match status" value="1"/>
</dbReference>
<dbReference type="InterPro" id="IPR002575">
    <property type="entry name" value="Aminoglycoside_PTrfase"/>
</dbReference>
<dbReference type="Proteomes" id="UP000198634">
    <property type="component" value="Unassembled WGS sequence"/>
</dbReference>
<name>A0A1H9BBQ4_9RHOB</name>
<dbReference type="PANTHER" id="PTHR47829:SF3">
    <property type="entry name" value="AMINOGLYCOSIDE PHOSPHOTRANSFERASE DOMAIN-CONTAINING PROTEIN"/>
    <property type="match status" value="1"/>
</dbReference>
<sequence>MQGDTDTARASGQMDTDRLRVWLSQNVAGFQGPMQITKFEGGQSNPTFKIAAASGDYVLRRKPPGPVLPSAHAVDREYRVLSALSETAVPVPKVHALCLDEAVLGSMFYVMDMIPGRTFWDPRLPDQTKAERAAIFDGMNQTIAAIHSIDPKSVGLEGFGRSENYLQRQVSRWTKQYHASATIENPAMDKIIEWLPKHLPQDNISGIVHGDYRLDNVLIHPSEPRIVAVLDWELSTIGNPLADFAYHVMTWRFAPELFRGLGGEDLKTLGIPDETEYLETYLRRTGFDRPDDWEFYVILSMFRLASILQGIAKRAITGTAANADAVEVGAKAVPISELAWGIIASREG</sequence>
<dbReference type="Gene3D" id="3.90.1200.10">
    <property type="match status" value="1"/>
</dbReference>
<evidence type="ECO:0000259" key="1">
    <source>
        <dbReference type="Pfam" id="PF01636"/>
    </source>
</evidence>
<dbReference type="Pfam" id="PF01636">
    <property type="entry name" value="APH"/>
    <property type="match status" value="1"/>
</dbReference>
<evidence type="ECO:0000313" key="3">
    <source>
        <dbReference type="Proteomes" id="UP000198634"/>
    </source>
</evidence>
<dbReference type="InterPro" id="IPR052898">
    <property type="entry name" value="ACAD10-like"/>
</dbReference>
<feature type="domain" description="Aminoglycoside phosphotransferase" evidence="1">
    <location>
        <begin position="36"/>
        <end position="256"/>
    </location>
</feature>
<dbReference type="RefSeq" id="WP_090268630.1">
    <property type="nucleotide sequence ID" value="NZ_FOEP01000002.1"/>
</dbReference>
<dbReference type="Gene3D" id="3.30.200.20">
    <property type="entry name" value="Phosphorylase Kinase, domain 1"/>
    <property type="match status" value="1"/>
</dbReference>
<protein>
    <submittedName>
        <fullName evidence="2">Predicted kinase, aminoglycoside phosphotransferase (APT) family</fullName>
    </submittedName>
</protein>
<keyword evidence="3" id="KW-1185">Reference proteome</keyword>
<dbReference type="SUPFAM" id="SSF56112">
    <property type="entry name" value="Protein kinase-like (PK-like)"/>
    <property type="match status" value="1"/>
</dbReference>
<dbReference type="GO" id="GO:0016301">
    <property type="term" value="F:kinase activity"/>
    <property type="evidence" value="ECO:0007669"/>
    <property type="project" value="UniProtKB-KW"/>
</dbReference>
<dbReference type="OrthoDB" id="3806873at2"/>
<organism evidence="2 3">
    <name type="scientific">Thalassovita taeanensis</name>
    <dbReference type="NCBI Taxonomy" id="657014"/>
    <lineage>
        <taxon>Bacteria</taxon>
        <taxon>Pseudomonadati</taxon>
        <taxon>Pseudomonadota</taxon>
        <taxon>Alphaproteobacteria</taxon>
        <taxon>Rhodobacterales</taxon>
        <taxon>Roseobacteraceae</taxon>
        <taxon>Thalassovita</taxon>
    </lineage>
</organism>
<dbReference type="EMBL" id="FOEP01000002">
    <property type="protein sequence ID" value="SEP85688.1"/>
    <property type="molecule type" value="Genomic_DNA"/>
</dbReference>
<dbReference type="AlphaFoldDB" id="A0A1H9BBQ4"/>
<gene>
    <name evidence="2" type="ORF">SAMN04488092_102429</name>
</gene>
<accession>A0A1H9BBQ4</accession>
<keyword evidence="2" id="KW-0808">Transferase</keyword>
<keyword evidence="2" id="KW-0418">Kinase</keyword>
<proteinExistence type="predicted"/>
<dbReference type="InterPro" id="IPR041726">
    <property type="entry name" value="ACAD10_11_N"/>
</dbReference>
<evidence type="ECO:0000313" key="2">
    <source>
        <dbReference type="EMBL" id="SEP85688.1"/>
    </source>
</evidence>
<reference evidence="2 3" key="1">
    <citation type="submission" date="2016-10" db="EMBL/GenBank/DDBJ databases">
        <authorList>
            <person name="de Groot N.N."/>
        </authorList>
    </citation>
    <scope>NUCLEOTIDE SEQUENCE [LARGE SCALE GENOMIC DNA]</scope>
    <source>
        <strain evidence="2 3">DSM 22007</strain>
    </source>
</reference>
<dbReference type="InterPro" id="IPR011009">
    <property type="entry name" value="Kinase-like_dom_sf"/>
</dbReference>